<gene>
    <name evidence="3" type="ORF">HYPSUDRAFT_58130</name>
</gene>
<name>A0A0D2M057_HYPSF</name>
<reference evidence="4" key="1">
    <citation type="submission" date="2014-04" db="EMBL/GenBank/DDBJ databases">
        <title>Evolutionary Origins and Diversification of the Mycorrhizal Mutualists.</title>
        <authorList>
            <consortium name="DOE Joint Genome Institute"/>
            <consortium name="Mycorrhizal Genomics Consortium"/>
            <person name="Kohler A."/>
            <person name="Kuo A."/>
            <person name="Nagy L.G."/>
            <person name="Floudas D."/>
            <person name="Copeland A."/>
            <person name="Barry K.W."/>
            <person name="Cichocki N."/>
            <person name="Veneault-Fourrey C."/>
            <person name="LaButti K."/>
            <person name="Lindquist E.A."/>
            <person name="Lipzen A."/>
            <person name="Lundell T."/>
            <person name="Morin E."/>
            <person name="Murat C."/>
            <person name="Riley R."/>
            <person name="Ohm R."/>
            <person name="Sun H."/>
            <person name="Tunlid A."/>
            <person name="Henrissat B."/>
            <person name="Grigoriev I.V."/>
            <person name="Hibbett D.S."/>
            <person name="Martin F."/>
        </authorList>
    </citation>
    <scope>NUCLEOTIDE SEQUENCE [LARGE SCALE GENOMIC DNA]</scope>
    <source>
        <strain evidence="4">FD-334 SS-4</strain>
    </source>
</reference>
<dbReference type="Proteomes" id="UP000054270">
    <property type="component" value="Unassembled WGS sequence"/>
</dbReference>
<keyword evidence="4" id="KW-1185">Reference proteome</keyword>
<feature type="domain" description="BD-FAE-like" evidence="2">
    <location>
        <begin position="64"/>
        <end position="210"/>
    </location>
</feature>
<dbReference type="Pfam" id="PF20434">
    <property type="entry name" value="BD-FAE"/>
    <property type="match status" value="1"/>
</dbReference>
<dbReference type="Gene3D" id="3.40.50.1820">
    <property type="entry name" value="alpha/beta hydrolase"/>
    <property type="match status" value="1"/>
</dbReference>
<organism evidence="3 4">
    <name type="scientific">Hypholoma sublateritium (strain FD-334 SS-4)</name>
    <dbReference type="NCBI Taxonomy" id="945553"/>
    <lineage>
        <taxon>Eukaryota</taxon>
        <taxon>Fungi</taxon>
        <taxon>Dikarya</taxon>
        <taxon>Basidiomycota</taxon>
        <taxon>Agaricomycotina</taxon>
        <taxon>Agaricomycetes</taxon>
        <taxon>Agaricomycetidae</taxon>
        <taxon>Agaricales</taxon>
        <taxon>Agaricineae</taxon>
        <taxon>Strophariaceae</taxon>
        <taxon>Hypholoma</taxon>
    </lineage>
</organism>
<proteinExistence type="predicted"/>
<dbReference type="InterPro" id="IPR049492">
    <property type="entry name" value="BD-FAE-like_dom"/>
</dbReference>
<dbReference type="PANTHER" id="PTHR48081">
    <property type="entry name" value="AB HYDROLASE SUPERFAMILY PROTEIN C4A8.06C"/>
    <property type="match status" value="1"/>
</dbReference>
<dbReference type="OrthoDB" id="433474at2759"/>
<protein>
    <recommendedName>
        <fullName evidence="2">BD-FAE-like domain-containing protein</fullName>
    </recommendedName>
</protein>
<evidence type="ECO:0000313" key="3">
    <source>
        <dbReference type="EMBL" id="KJA16593.1"/>
    </source>
</evidence>
<evidence type="ECO:0000313" key="4">
    <source>
        <dbReference type="Proteomes" id="UP000054270"/>
    </source>
</evidence>
<keyword evidence="1" id="KW-0378">Hydrolase</keyword>
<dbReference type="GO" id="GO:0016787">
    <property type="term" value="F:hydrolase activity"/>
    <property type="evidence" value="ECO:0007669"/>
    <property type="project" value="UniProtKB-KW"/>
</dbReference>
<dbReference type="OMA" id="RHNHISP"/>
<accession>A0A0D2M057</accession>
<sequence>MDVIASFKDREIGAVIDPTVAAFAPLLKAKKTFIKAVEKRTFKYGETDRHQLDVFYPPPGAHFDADKKEQVPVLFFVYGGGFNTGERSIAPRTFGLVYACVAAFFARRGCVVVVPDYRLVPHVVFPGGAEDVRDAVRWAIVNPACLRLDAAEGAEPALDRIALLAHSAGAAHVATMLFNHGVLPADDPLRVRIRAVALQAPPYDLSGMTAAWPTAHVHAAYWTSLEAAHAADPLHLYRALSEAEANALPALLMVEGEREPDWLIAAGDAFVKEVKGKVGVVPQRVVAKGHNHISLNWALSTGEGEEWGEEVMEWLKKQLA</sequence>
<dbReference type="AlphaFoldDB" id="A0A0D2M057"/>
<dbReference type="STRING" id="945553.A0A0D2M057"/>
<dbReference type="EMBL" id="KN817618">
    <property type="protein sequence ID" value="KJA16593.1"/>
    <property type="molecule type" value="Genomic_DNA"/>
</dbReference>
<dbReference type="InterPro" id="IPR029058">
    <property type="entry name" value="AB_hydrolase_fold"/>
</dbReference>
<dbReference type="InterPro" id="IPR050300">
    <property type="entry name" value="GDXG_lipolytic_enzyme"/>
</dbReference>
<evidence type="ECO:0000256" key="1">
    <source>
        <dbReference type="ARBA" id="ARBA00022801"/>
    </source>
</evidence>
<evidence type="ECO:0000259" key="2">
    <source>
        <dbReference type="Pfam" id="PF20434"/>
    </source>
</evidence>
<dbReference type="SUPFAM" id="SSF53474">
    <property type="entry name" value="alpha/beta-Hydrolases"/>
    <property type="match status" value="1"/>
</dbReference>